<dbReference type="RefSeq" id="WP_179444406.1">
    <property type="nucleotide sequence ID" value="NZ_JACBZS010000001.1"/>
</dbReference>
<organism evidence="6 7">
    <name type="scientific">Naumannella cuiyingiana</name>
    <dbReference type="NCBI Taxonomy" id="1347891"/>
    <lineage>
        <taxon>Bacteria</taxon>
        <taxon>Bacillati</taxon>
        <taxon>Actinomycetota</taxon>
        <taxon>Actinomycetes</taxon>
        <taxon>Propionibacteriales</taxon>
        <taxon>Propionibacteriaceae</taxon>
        <taxon>Naumannella</taxon>
    </lineage>
</organism>
<keyword evidence="7" id="KW-1185">Reference proteome</keyword>
<dbReference type="PROSITE" id="PS01124">
    <property type="entry name" value="HTH_ARAC_FAMILY_2"/>
    <property type="match status" value="1"/>
</dbReference>
<dbReference type="PANTHER" id="PTHR46796">
    <property type="entry name" value="HTH-TYPE TRANSCRIPTIONAL ACTIVATOR RHAS-RELATED"/>
    <property type="match status" value="1"/>
</dbReference>
<sequence length="299" mass="32123">MGDDAFDRLLLGLDWTFVAGEDHQLGAGSWLGLREPGVLQVRAGLVRVRGTAGSRTDLAAGDLLFTPTGVRHEVHALAPTELRLARLGANHTPAAAGQLPDRIVLTDLARDEPLAVDLLADIVTNVAERPANPVCDRATTLLCSMLLRAWRERGCAPDRWLLRLSDPDIARALAALHETPGAEWTVAALARVALSSRSGFAERFRAAVGVPPLRYLAEVRMRWAESLLRREELTIGQIAREVGYGSTAAFGRAFDRHRGTTPQRWREAQRAGAGSVARAAASEPTSSTAPSTPAAAAIR</sequence>
<dbReference type="GO" id="GO:0043565">
    <property type="term" value="F:sequence-specific DNA binding"/>
    <property type="evidence" value="ECO:0007669"/>
    <property type="project" value="InterPro"/>
</dbReference>
<dbReference type="SUPFAM" id="SSF46689">
    <property type="entry name" value="Homeodomain-like"/>
    <property type="match status" value="2"/>
</dbReference>
<feature type="compositionally biased region" description="Low complexity" evidence="4">
    <location>
        <begin position="270"/>
        <end position="299"/>
    </location>
</feature>
<keyword evidence="3" id="KW-0804">Transcription</keyword>
<feature type="region of interest" description="Disordered" evidence="4">
    <location>
        <begin position="258"/>
        <end position="299"/>
    </location>
</feature>
<dbReference type="GO" id="GO:0003700">
    <property type="term" value="F:DNA-binding transcription factor activity"/>
    <property type="evidence" value="ECO:0007669"/>
    <property type="project" value="InterPro"/>
</dbReference>
<accession>A0A7Z0D808</accession>
<dbReference type="InterPro" id="IPR018060">
    <property type="entry name" value="HTH_AraC"/>
</dbReference>
<keyword evidence="2 6" id="KW-0238">DNA-binding</keyword>
<evidence type="ECO:0000256" key="1">
    <source>
        <dbReference type="ARBA" id="ARBA00023015"/>
    </source>
</evidence>
<dbReference type="Gene3D" id="1.10.10.60">
    <property type="entry name" value="Homeodomain-like"/>
    <property type="match status" value="2"/>
</dbReference>
<evidence type="ECO:0000256" key="4">
    <source>
        <dbReference type="SAM" id="MobiDB-lite"/>
    </source>
</evidence>
<evidence type="ECO:0000256" key="2">
    <source>
        <dbReference type="ARBA" id="ARBA00023125"/>
    </source>
</evidence>
<dbReference type="InterPro" id="IPR050204">
    <property type="entry name" value="AraC_XylS_family_regulators"/>
</dbReference>
<dbReference type="InterPro" id="IPR009057">
    <property type="entry name" value="Homeodomain-like_sf"/>
</dbReference>
<dbReference type="SMART" id="SM00342">
    <property type="entry name" value="HTH_ARAC"/>
    <property type="match status" value="1"/>
</dbReference>
<dbReference type="PROSITE" id="PS00041">
    <property type="entry name" value="HTH_ARAC_FAMILY_1"/>
    <property type="match status" value="1"/>
</dbReference>
<feature type="domain" description="HTH araC/xylS-type" evidence="5">
    <location>
        <begin position="170"/>
        <end position="268"/>
    </location>
</feature>
<dbReference type="PANTHER" id="PTHR46796:SF13">
    <property type="entry name" value="HTH-TYPE TRANSCRIPTIONAL ACTIVATOR RHAS"/>
    <property type="match status" value="1"/>
</dbReference>
<gene>
    <name evidence="6" type="ORF">GGQ54_001009</name>
</gene>
<feature type="compositionally biased region" description="Basic and acidic residues" evidence="4">
    <location>
        <begin position="258"/>
        <end position="269"/>
    </location>
</feature>
<proteinExistence type="predicted"/>
<name>A0A7Z0D808_9ACTN</name>
<comment type="caution">
    <text evidence="6">The sequence shown here is derived from an EMBL/GenBank/DDBJ whole genome shotgun (WGS) entry which is preliminary data.</text>
</comment>
<dbReference type="EMBL" id="JACBZS010000001">
    <property type="protein sequence ID" value="NYI70449.1"/>
    <property type="molecule type" value="Genomic_DNA"/>
</dbReference>
<evidence type="ECO:0000256" key="3">
    <source>
        <dbReference type="ARBA" id="ARBA00023163"/>
    </source>
</evidence>
<dbReference type="Pfam" id="PF12833">
    <property type="entry name" value="HTH_18"/>
    <property type="match status" value="1"/>
</dbReference>
<protein>
    <submittedName>
        <fullName evidence="6">AraC-like DNA-binding protein</fullName>
    </submittedName>
</protein>
<keyword evidence="1" id="KW-0805">Transcription regulation</keyword>
<dbReference type="InterPro" id="IPR018062">
    <property type="entry name" value="HTH_AraC-typ_CS"/>
</dbReference>
<evidence type="ECO:0000313" key="6">
    <source>
        <dbReference type="EMBL" id="NYI70449.1"/>
    </source>
</evidence>
<dbReference type="Proteomes" id="UP000527616">
    <property type="component" value="Unassembled WGS sequence"/>
</dbReference>
<dbReference type="AlphaFoldDB" id="A0A7Z0D808"/>
<evidence type="ECO:0000259" key="5">
    <source>
        <dbReference type="PROSITE" id="PS01124"/>
    </source>
</evidence>
<evidence type="ECO:0000313" key="7">
    <source>
        <dbReference type="Proteomes" id="UP000527616"/>
    </source>
</evidence>
<reference evidence="6 7" key="1">
    <citation type="submission" date="2020-07" db="EMBL/GenBank/DDBJ databases">
        <title>Sequencing the genomes of 1000 actinobacteria strains.</title>
        <authorList>
            <person name="Klenk H.-P."/>
        </authorList>
    </citation>
    <scope>NUCLEOTIDE SEQUENCE [LARGE SCALE GENOMIC DNA]</scope>
    <source>
        <strain evidence="6 7">DSM 103164</strain>
    </source>
</reference>